<reference evidence="4" key="1">
    <citation type="submission" date="2016-10" db="EMBL/GenBank/DDBJ databases">
        <authorList>
            <person name="Varghese N."/>
        </authorList>
    </citation>
    <scope>NUCLEOTIDE SEQUENCE [LARGE SCALE GENOMIC DNA]</scope>
    <source>
        <strain evidence="4">DSM 12489</strain>
    </source>
</reference>
<organism evidence="3 4">
    <name type="scientific">Alicyclobacillus hesperidum</name>
    <dbReference type="NCBI Taxonomy" id="89784"/>
    <lineage>
        <taxon>Bacteria</taxon>
        <taxon>Bacillati</taxon>
        <taxon>Bacillota</taxon>
        <taxon>Bacilli</taxon>
        <taxon>Bacillales</taxon>
        <taxon>Alicyclobacillaceae</taxon>
        <taxon>Alicyclobacillus</taxon>
    </lineage>
</organism>
<dbReference type="EMBL" id="FNOJ01000002">
    <property type="protein sequence ID" value="SDW11339.1"/>
    <property type="molecule type" value="Genomic_DNA"/>
</dbReference>
<keyword evidence="3" id="KW-0255">Endonuclease</keyword>
<dbReference type="Proteomes" id="UP000182589">
    <property type="component" value="Unassembled WGS sequence"/>
</dbReference>
<dbReference type="InterPro" id="IPR000305">
    <property type="entry name" value="GIY-YIG_endonuc"/>
</dbReference>
<dbReference type="PROSITE" id="PS50164">
    <property type="entry name" value="GIY_YIG"/>
    <property type="match status" value="1"/>
</dbReference>
<dbReference type="STRING" id="89784.SAMN04489725_10270"/>
<dbReference type="PANTHER" id="PTHR34477:SF1">
    <property type="entry name" value="UPF0213 PROTEIN YHBQ"/>
    <property type="match status" value="1"/>
</dbReference>
<keyword evidence="4" id="KW-1185">Reference proteome</keyword>
<sequence>MSQDVRLPTGEHGRVPGHFVYIVECSDGTLYTGYARDVLRRIAMHNEGRGAKYTRGRGPVRLLYVESYADQGAALRRERAIKRLTHAQKLRLVATYQDPRGTA</sequence>
<evidence type="ECO:0000259" key="2">
    <source>
        <dbReference type="PROSITE" id="PS50164"/>
    </source>
</evidence>
<name>A0A1H2QY22_9BACL</name>
<gene>
    <name evidence="3" type="ORF">SAMN04489725_10270</name>
</gene>
<accession>A0A1H2QY22</accession>
<dbReference type="AlphaFoldDB" id="A0A1H2QY22"/>
<dbReference type="SUPFAM" id="SSF82771">
    <property type="entry name" value="GIY-YIG endonuclease"/>
    <property type="match status" value="1"/>
</dbReference>
<keyword evidence="3" id="KW-0378">Hydrolase</keyword>
<evidence type="ECO:0000256" key="1">
    <source>
        <dbReference type="ARBA" id="ARBA00007435"/>
    </source>
</evidence>
<dbReference type="RefSeq" id="WP_074691395.1">
    <property type="nucleotide sequence ID" value="NZ_FNOJ01000002.1"/>
</dbReference>
<keyword evidence="3" id="KW-0540">Nuclease</keyword>
<dbReference type="GO" id="GO:0004519">
    <property type="term" value="F:endonuclease activity"/>
    <property type="evidence" value="ECO:0007669"/>
    <property type="project" value="UniProtKB-KW"/>
</dbReference>
<protein>
    <submittedName>
        <fullName evidence="3">Putative endonuclease</fullName>
    </submittedName>
</protein>
<proteinExistence type="inferred from homology"/>
<dbReference type="Gene3D" id="3.40.1440.10">
    <property type="entry name" value="GIY-YIG endonuclease"/>
    <property type="match status" value="1"/>
</dbReference>
<dbReference type="InterPro" id="IPR035901">
    <property type="entry name" value="GIY-YIG_endonuc_sf"/>
</dbReference>
<comment type="similarity">
    <text evidence="1">Belongs to the UPF0213 family.</text>
</comment>
<dbReference type="PANTHER" id="PTHR34477">
    <property type="entry name" value="UPF0213 PROTEIN YHBQ"/>
    <property type="match status" value="1"/>
</dbReference>
<dbReference type="CDD" id="cd10456">
    <property type="entry name" value="GIY-YIG_UPF0213"/>
    <property type="match status" value="1"/>
</dbReference>
<evidence type="ECO:0000313" key="4">
    <source>
        <dbReference type="Proteomes" id="UP000182589"/>
    </source>
</evidence>
<dbReference type="InterPro" id="IPR050190">
    <property type="entry name" value="UPF0213_domain"/>
</dbReference>
<feature type="domain" description="GIY-YIG" evidence="2">
    <location>
        <begin position="16"/>
        <end position="92"/>
    </location>
</feature>
<dbReference type="Pfam" id="PF01541">
    <property type="entry name" value="GIY-YIG"/>
    <property type="match status" value="1"/>
</dbReference>
<evidence type="ECO:0000313" key="3">
    <source>
        <dbReference type="EMBL" id="SDW11339.1"/>
    </source>
</evidence>